<accession>A0A0C9V4Y4</accession>
<dbReference type="CDD" id="cd00167">
    <property type="entry name" value="SANT"/>
    <property type="match status" value="1"/>
</dbReference>
<gene>
    <name evidence="3" type="ORF">M422DRAFT_178906</name>
</gene>
<feature type="non-terminal residue" evidence="3">
    <location>
        <position position="271"/>
    </location>
</feature>
<dbReference type="AlphaFoldDB" id="A0A0C9V4Y4"/>
<evidence type="ECO:0000313" key="4">
    <source>
        <dbReference type="Proteomes" id="UP000054279"/>
    </source>
</evidence>
<dbReference type="PROSITE" id="PS51293">
    <property type="entry name" value="SANT"/>
    <property type="match status" value="1"/>
</dbReference>
<reference evidence="3 4" key="1">
    <citation type="submission" date="2014-06" db="EMBL/GenBank/DDBJ databases">
        <title>Evolutionary Origins and Diversification of the Mycorrhizal Mutualists.</title>
        <authorList>
            <consortium name="DOE Joint Genome Institute"/>
            <consortium name="Mycorrhizal Genomics Consortium"/>
            <person name="Kohler A."/>
            <person name="Kuo A."/>
            <person name="Nagy L.G."/>
            <person name="Floudas D."/>
            <person name="Copeland A."/>
            <person name="Barry K.W."/>
            <person name="Cichocki N."/>
            <person name="Veneault-Fourrey C."/>
            <person name="LaButti K."/>
            <person name="Lindquist E.A."/>
            <person name="Lipzen A."/>
            <person name="Lundell T."/>
            <person name="Morin E."/>
            <person name="Murat C."/>
            <person name="Riley R."/>
            <person name="Ohm R."/>
            <person name="Sun H."/>
            <person name="Tunlid A."/>
            <person name="Henrissat B."/>
            <person name="Grigoriev I.V."/>
            <person name="Hibbett D.S."/>
            <person name="Martin F."/>
        </authorList>
    </citation>
    <scope>NUCLEOTIDE SEQUENCE [LARGE SCALE GENOMIC DNA]</scope>
    <source>
        <strain evidence="3 4">SS14</strain>
    </source>
</reference>
<dbReference type="InterPro" id="IPR001005">
    <property type="entry name" value="SANT/Myb"/>
</dbReference>
<dbReference type="HOGENOM" id="CLU_851401_0_0_1"/>
<dbReference type="PANTHER" id="PTHR13992:SF39">
    <property type="entry name" value="SMRTER, ISOFORM G"/>
    <property type="match status" value="1"/>
</dbReference>
<dbReference type="Gene3D" id="1.10.10.60">
    <property type="entry name" value="Homeodomain-like"/>
    <property type="match status" value="1"/>
</dbReference>
<dbReference type="GO" id="GO:0006357">
    <property type="term" value="P:regulation of transcription by RNA polymerase II"/>
    <property type="evidence" value="ECO:0007669"/>
    <property type="project" value="TreeGrafter"/>
</dbReference>
<evidence type="ECO:0000256" key="1">
    <source>
        <dbReference type="SAM" id="MobiDB-lite"/>
    </source>
</evidence>
<dbReference type="PANTHER" id="PTHR13992">
    <property type="entry name" value="NUCLEAR RECEPTOR CO-REPRESSOR RELATED NCOR"/>
    <property type="match status" value="1"/>
</dbReference>
<dbReference type="InterPro" id="IPR009057">
    <property type="entry name" value="Homeodomain-like_sf"/>
</dbReference>
<evidence type="ECO:0000259" key="2">
    <source>
        <dbReference type="PROSITE" id="PS51293"/>
    </source>
</evidence>
<dbReference type="InterPro" id="IPR051571">
    <property type="entry name" value="N-CoR_corepressor"/>
</dbReference>
<protein>
    <recommendedName>
        <fullName evidence="2">SANT domain-containing protein</fullName>
    </recommendedName>
</protein>
<evidence type="ECO:0000313" key="3">
    <source>
        <dbReference type="EMBL" id="KIJ36742.1"/>
    </source>
</evidence>
<keyword evidence="4" id="KW-1185">Reference proteome</keyword>
<proteinExistence type="predicted"/>
<sequence>MQIDDFRESVLLANNALKDSPIIRTATANEDLVQATFEESLAMRSESHAQVSHTLLEKFTRRTKELSEKTRRLRTEYKGYHDRWVAYCRKLDEAMAASAAEGIPPRSTRASRRSGFYRDAARSDFEMEEIIASLGTEDLTDPNVLAMRNMAVIPDLISTTDPAQLDVSYADDNGLVDDPADTFDVYDALGCWTTEERDIFLHNYAAHPKRFGIIAEALPGKTQAQCVLFYYLHKKDLIDFRDAVVRLGPKRKRGRKSGKGKSNALLTDIRK</sequence>
<feature type="region of interest" description="Disordered" evidence="1">
    <location>
        <begin position="251"/>
        <end position="271"/>
    </location>
</feature>
<dbReference type="OrthoDB" id="10258692at2759"/>
<dbReference type="InterPro" id="IPR017884">
    <property type="entry name" value="SANT_dom"/>
</dbReference>
<dbReference type="GO" id="GO:0000785">
    <property type="term" value="C:chromatin"/>
    <property type="evidence" value="ECO:0007669"/>
    <property type="project" value="TreeGrafter"/>
</dbReference>
<dbReference type="GO" id="GO:0005654">
    <property type="term" value="C:nucleoplasm"/>
    <property type="evidence" value="ECO:0007669"/>
    <property type="project" value="UniProtKB-ARBA"/>
</dbReference>
<dbReference type="Proteomes" id="UP000054279">
    <property type="component" value="Unassembled WGS sequence"/>
</dbReference>
<organism evidence="3 4">
    <name type="scientific">Sphaerobolus stellatus (strain SS14)</name>
    <dbReference type="NCBI Taxonomy" id="990650"/>
    <lineage>
        <taxon>Eukaryota</taxon>
        <taxon>Fungi</taxon>
        <taxon>Dikarya</taxon>
        <taxon>Basidiomycota</taxon>
        <taxon>Agaricomycotina</taxon>
        <taxon>Agaricomycetes</taxon>
        <taxon>Phallomycetidae</taxon>
        <taxon>Geastrales</taxon>
        <taxon>Sphaerobolaceae</taxon>
        <taxon>Sphaerobolus</taxon>
    </lineage>
</organism>
<dbReference type="SUPFAM" id="SSF46689">
    <property type="entry name" value="Homeodomain-like"/>
    <property type="match status" value="1"/>
</dbReference>
<dbReference type="Pfam" id="PF00249">
    <property type="entry name" value="Myb_DNA-binding"/>
    <property type="match status" value="1"/>
</dbReference>
<dbReference type="EMBL" id="KN837175">
    <property type="protein sequence ID" value="KIJ36742.1"/>
    <property type="molecule type" value="Genomic_DNA"/>
</dbReference>
<name>A0A0C9V4Y4_SPHS4</name>
<dbReference type="SMART" id="SM00717">
    <property type="entry name" value="SANT"/>
    <property type="match status" value="1"/>
</dbReference>
<feature type="domain" description="SANT" evidence="2">
    <location>
        <begin position="192"/>
        <end position="238"/>
    </location>
</feature>
<dbReference type="GO" id="GO:0032991">
    <property type="term" value="C:protein-containing complex"/>
    <property type="evidence" value="ECO:0007669"/>
    <property type="project" value="UniProtKB-ARBA"/>
</dbReference>